<protein>
    <recommendedName>
        <fullName evidence="2">Pentatricopeptide repeat-containing protein</fullName>
    </recommendedName>
</protein>
<dbReference type="InterPro" id="IPR011990">
    <property type="entry name" value="TPR-like_helical_dom_sf"/>
</dbReference>
<dbReference type="Gene3D" id="1.25.40.10">
    <property type="entry name" value="Tetratricopeptide repeat domain"/>
    <property type="match status" value="2"/>
</dbReference>
<dbReference type="GO" id="GO:0009451">
    <property type="term" value="P:RNA modification"/>
    <property type="evidence" value="ECO:0007669"/>
    <property type="project" value="InterPro"/>
</dbReference>
<dbReference type="PROSITE" id="PS51375">
    <property type="entry name" value="PPR"/>
    <property type="match status" value="1"/>
</dbReference>
<dbReference type="EnsemblPlants" id="EMT06459">
    <property type="protein sequence ID" value="EMT06459"/>
    <property type="gene ID" value="F775_25100"/>
</dbReference>
<dbReference type="AlphaFoldDB" id="M8AYI9"/>
<evidence type="ECO:0000313" key="1">
    <source>
        <dbReference type="EnsemblPlants" id="EMT06459"/>
    </source>
</evidence>
<sequence length="322" mass="34760">MARAVSVRPNPLLRFQGACHTTPLDLSVDSAGRFSAPPHPLRLIIKFVRNTIRIVGFLMLTAERINVSSTAAEVLAAPNSTFIYGINKSATAHAHDMFDGMAERDVVSWTALMSGYSGAGRPRLRLAVSLFHDMCHRGVPPNAFTFSTAVSARARLADAGLGRKVHARAEVERYASDTVVATVLIDMYGKAGNVKSARAVFDGMAALARNVVSRGSMLSVYAQNVLGCEAIQFFAEFRTESNFMAPNYFMQSSVVNACAGIGRLGVGKSARNSPLKIPTHLTKTQKVKVVDFIGKIPSGRVEMPVIVKISILCRTAYRSLVA</sequence>
<dbReference type="InterPro" id="IPR046960">
    <property type="entry name" value="PPR_At4g14850-like_plant"/>
</dbReference>
<dbReference type="GO" id="GO:0003723">
    <property type="term" value="F:RNA binding"/>
    <property type="evidence" value="ECO:0007669"/>
    <property type="project" value="InterPro"/>
</dbReference>
<dbReference type="PANTHER" id="PTHR47926:SF449">
    <property type="entry name" value="PENTATRICOPEPTIDE REPEAT-CONTAINING PROTEIN"/>
    <property type="match status" value="1"/>
</dbReference>
<proteinExistence type="predicted"/>
<dbReference type="Pfam" id="PF01535">
    <property type="entry name" value="PPR"/>
    <property type="match status" value="1"/>
</dbReference>
<accession>M8AYI9</accession>
<evidence type="ECO:0008006" key="2">
    <source>
        <dbReference type="Google" id="ProtNLM"/>
    </source>
</evidence>
<dbReference type="NCBIfam" id="TIGR00756">
    <property type="entry name" value="PPR"/>
    <property type="match status" value="2"/>
</dbReference>
<dbReference type="Pfam" id="PF13041">
    <property type="entry name" value="PPR_2"/>
    <property type="match status" value="1"/>
</dbReference>
<name>M8AYI9_AEGTA</name>
<reference evidence="1" key="1">
    <citation type="submission" date="2015-06" db="UniProtKB">
        <authorList>
            <consortium name="EnsemblPlants"/>
        </authorList>
    </citation>
    <scope>IDENTIFICATION</scope>
</reference>
<dbReference type="InterPro" id="IPR002885">
    <property type="entry name" value="PPR_rpt"/>
</dbReference>
<dbReference type="PANTHER" id="PTHR47926">
    <property type="entry name" value="PENTATRICOPEPTIDE REPEAT-CONTAINING PROTEIN"/>
    <property type="match status" value="1"/>
</dbReference>
<organism evidence="1">
    <name type="scientific">Aegilops tauschii</name>
    <name type="common">Tausch's goatgrass</name>
    <name type="synonym">Aegilops squarrosa</name>
    <dbReference type="NCBI Taxonomy" id="37682"/>
    <lineage>
        <taxon>Eukaryota</taxon>
        <taxon>Viridiplantae</taxon>
        <taxon>Streptophyta</taxon>
        <taxon>Embryophyta</taxon>
        <taxon>Tracheophyta</taxon>
        <taxon>Spermatophyta</taxon>
        <taxon>Magnoliopsida</taxon>
        <taxon>Liliopsida</taxon>
        <taxon>Poales</taxon>
        <taxon>Poaceae</taxon>
        <taxon>BOP clade</taxon>
        <taxon>Pooideae</taxon>
        <taxon>Triticodae</taxon>
        <taxon>Triticeae</taxon>
        <taxon>Triticinae</taxon>
        <taxon>Aegilops</taxon>
    </lineage>
</organism>